<dbReference type="PANTHER" id="PTHR43364:SF4">
    <property type="entry name" value="NAD(P)-LINKED OXIDOREDUCTASE SUPERFAMILY PROTEIN"/>
    <property type="match status" value="1"/>
</dbReference>
<dbReference type="PRINTS" id="PR00069">
    <property type="entry name" value="ALDKETRDTASE"/>
</dbReference>
<dbReference type="GO" id="GO:0016491">
    <property type="term" value="F:oxidoreductase activity"/>
    <property type="evidence" value="ECO:0007669"/>
    <property type="project" value="UniProtKB-KW"/>
</dbReference>
<evidence type="ECO:0000256" key="2">
    <source>
        <dbReference type="ARBA" id="ARBA00038157"/>
    </source>
</evidence>
<dbReference type="OrthoDB" id="48988at2759"/>
<keyword evidence="5" id="KW-1185">Reference proteome</keyword>
<evidence type="ECO:0000313" key="5">
    <source>
        <dbReference type="Proteomes" id="UP000245119"/>
    </source>
</evidence>
<protein>
    <recommendedName>
        <fullName evidence="3">NADP-dependent oxidoreductase domain-containing protein</fullName>
    </recommendedName>
</protein>
<dbReference type="SUPFAM" id="SSF51430">
    <property type="entry name" value="NAD(P)-linked oxidoreductase"/>
    <property type="match status" value="1"/>
</dbReference>
<dbReference type="AlphaFoldDB" id="A0A2T7NEM2"/>
<dbReference type="InterPro" id="IPR050523">
    <property type="entry name" value="AKR_Detox_Biosynth"/>
</dbReference>
<reference evidence="4 5" key="1">
    <citation type="submission" date="2018-04" db="EMBL/GenBank/DDBJ databases">
        <title>The genome of golden apple snail Pomacea canaliculata provides insight into stress tolerance and invasive adaptation.</title>
        <authorList>
            <person name="Liu C."/>
            <person name="Liu B."/>
            <person name="Ren Y."/>
            <person name="Zhang Y."/>
            <person name="Wang H."/>
            <person name="Li S."/>
            <person name="Jiang F."/>
            <person name="Yin L."/>
            <person name="Zhang G."/>
            <person name="Qian W."/>
            <person name="Fan W."/>
        </authorList>
    </citation>
    <scope>NUCLEOTIDE SEQUENCE [LARGE SCALE GENOMIC DNA]</scope>
    <source>
        <strain evidence="4">SZHN2017</strain>
        <tissue evidence="4">Muscle</tissue>
    </source>
</reference>
<organism evidence="4 5">
    <name type="scientific">Pomacea canaliculata</name>
    <name type="common">Golden apple snail</name>
    <dbReference type="NCBI Taxonomy" id="400727"/>
    <lineage>
        <taxon>Eukaryota</taxon>
        <taxon>Metazoa</taxon>
        <taxon>Spiralia</taxon>
        <taxon>Lophotrochozoa</taxon>
        <taxon>Mollusca</taxon>
        <taxon>Gastropoda</taxon>
        <taxon>Caenogastropoda</taxon>
        <taxon>Architaenioglossa</taxon>
        <taxon>Ampullarioidea</taxon>
        <taxon>Ampullariidae</taxon>
        <taxon>Pomacea</taxon>
    </lineage>
</organism>
<dbReference type="InterPro" id="IPR036812">
    <property type="entry name" value="NAD(P)_OxRdtase_dom_sf"/>
</dbReference>
<dbReference type="Proteomes" id="UP000245119">
    <property type="component" value="Linkage Group LG13"/>
</dbReference>
<dbReference type="OMA" id="MSDFYTT"/>
<accession>A0A2T7NEM2</accession>
<evidence type="ECO:0000256" key="1">
    <source>
        <dbReference type="ARBA" id="ARBA00023002"/>
    </source>
</evidence>
<evidence type="ECO:0000259" key="3">
    <source>
        <dbReference type="Pfam" id="PF00248"/>
    </source>
</evidence>
<dbReference type="Pfam" id="PF00248">
    <property type="entry name" value="Aldo_ket_red"/>
    <property type="match status" value="1"/>
</dbReference>
<dbReference type="PANTHER" id="PTHR43364">
    <property type="entry name" value="NADH-SPECIFIC METHYLGLYOXAL REDUCTASE-RELATED"/>
    <property type="match status" value="1"/>
</dbReference>
<dbReference type="CDD" id="cd19081">
    <property type="entry name" value="AKR_AKR9C1"/>
    <property type="match status" value="1"/>
</dbReference>
<feature type="domain" description="NADP-dependent oxidoreductase" evidence="3">
    <location>
        <begin position="27"/>
        <end position="342"/>
    </location>
</feature>
<dbReference type="InterPro" id="IPR023210">
    <property type="entry name" value="NADP_OxRdtase_dom"/>
</dbReference>
<gene>
    <name evidence="4" type="ORF">C0Q70_20119</name>
</gene>
<evidence type="ECO:0000313" key="4">
    <source>
        <dbReference type="EMBL" id="PVD19629.1"/>
    </source>
</evidence>
<sequence length="370" mass="41860">MADSTIPETSKCQLEFLGKTGFKVSNMCLGTLTFGKSKTLSVLTDNIDEESAHKILDRFVEWGGNFIDTADVYGPKESERIVGSWLTKQERDRFVIATKVRLHTDPTDPNKVGLSRRHITRAVEESLSRLQTDFIDLYQTHIWDVAVPLEDTLRTLNDLVRCGKVRNLGASNLSGWQMERWIQVQEKLGLERVVTLQQNYNLKERNSEYEAFQVCKEHGLAVLPWSPLAGGILTGEVTRDKPPESGRLGELVKQKTTLDGSPNWNMLRADDRIWNILDATKRIGAQHGKTQTQVALRWLLQRDIVASVITGVLNTQQLDENMGAANGWTLTPEEMIELDKVSQAEKPYPYSMADVHMKGRLNPFHPVCIF</sequence>
<dbReference type="EMBL" id="PZQS01000013">
    <property type="protein sequence ID" value="PVD19629.1"/>
    <property type="molecule type" value="Genomic_DNA"/>
</dbReference>
<keyword evidence="1" id="KW-0560">Oxidoreductase</keyword>
<proteinExistence type="inferred from homology"/>
<dbReference type="Gene3D" id="3.20.20.100">
    <property type="entry name" value="NADP-dependent oxidoreductase domain"/>
    <property type="match status" value="1"/>
</dbReference>
<comment type="caution">
    <text evidence="4">The sequence shown here is derived from an EMBL/GenBank/DDBJ whole genome shotgun (WGS) entry which is preliminary data.</text>
</comment>
<name>A0A2T7NEM2_POMCA</name>
<dbReference type="GO" id="GO:0005829">
    <property type="term" value="C:cytosol"/>
    <property type="evidence" value="ECO:0007669"/>
    <property type="project" value="UniProtKB-ARBA"/>
</dbReference>
<dbReference type="STRING" id="400727.A0A2T7NEM2"/>
<comment type="similarity">
    <text evidence="2">Belongs to the aldo/keto reductase family. Aldo/keto reductase 2 subfamily.</text>
</comment>
<dbReference type="FunFam" id="3.20.20.100:FF:000004">
    <property type="entry name" value="Oxidoreductase, aldo/keto reductase"/>
    <property type="match status" value="1"/>
</dbReference>
<dbReference type="InterPro" id="IPR020471">
    <property type="entry name" value="AKR"/>
</dbReference>